<dbReference type="KEGG" id="cpau:EHF44_16885"/>
<organism evidence="1 2">
    <name type="scientific">Cupriavidus pauculus</name>
    <dbReference type="NCBI Taxonomy" id="82633"/>
    <lineage>
        <taxon>Bacteria</taxon>
        <taxon>Pseudomonadati</taxon>
        <taxon>Pseudomonadota</taxon>
        <taxon>Betaproteobacteria</taxon>
        <taxon>Burkholderiales</taxon>
        <taxon>Burkholderiaceae</taxon>
        <taxon>Cupriavidus</taxon>
    </lineage>
</organism>
<dbReference type="Proteomes" id="UP000270411">
    <property type="component" value="Chromosome 1"/>
</dbReference>
<evidence type="ECO:0000313" key="1">
    <source>
        <dbReference type="EMBL" id="AZG14958.1"/>
    </source>
</evidence>
<sequence length="64" mass="7015">MPEPLIALPGVEQEGAAAFERGQAMCMHAMPKGFAFNPYPPGTVLHDNWLQGYAGAWRESGKRK</sequence>
<gene>
    <name evidence="1" type="ORF">EHF44_16885</name>
</gene>
<name>A0A3G8H3D5_9BURK</name>
<reference evidence="2" key="1">
    <citation type="submission" date="2018-11" db="EMBL/GenBank/DDBJ databases">
        <title>FDA dAtabase for Regulatory Grade micrObial Sequences (FDA-ARGOS): Supporting development and validation of Infectious Disease Dx tests.</title>
        <authorList>
            <person name="Goldberg B."/>
            <person name="Campos J."/>
            <person name="Tallon L."/>
            <person name="Sadzewicz L."/>
            <person name="Zhao X."/>
            <person name="Vavikolanu K."/>
            <person name="Mehta A."/>
            <person name="Aluvathingal J."/>
            <person name="Nadendla S."/>
            <person name="Geyer C."/>
            <person name="Nandy P."/>
            <person name="Yan Y."/>
            <person name="Sichtig H."/>
        </authorList>
    </citation>
    <scope>NUCLEOTIDE SEQUENCE [LARGE SCALE GENOMIC DNA]</scope>
    <source>
        <strain evidence="2">FDAARGOS_614</strain>
    </source>
</reference>
<accession>A0A3G8H3D5</accession>
<dbReference type="AlphaFoldDB" id="A0A3G8H3D5"/>
<proteinExistence type="predicted"/>
<evidence type="ECO:0000313" key="2">
    <source>
        <dbReference type="Proteomes" id="UP000270411"/>
    </source>
</evidence>
<dbReference type="RefSeq" id="WP_124684710.1">
    <property type="nucleotide sequence ID" value="NZ_CP033969.1"/>
</dbReference>
<protein>
    <submittedName>
        <fullName evidence="1">Uncharacterized protein</fullName>
    </submittedName>
</protein>
<dbReference type="EMBL" id="CP033969">
    <property type="protein sequence ID" value="AZG14958.1"/>
    <property type="molecule type" value="Genomic_DNA"/>
</dbReference>